<dbReference type="PANTHER" id="PTHR33254:SF4">
    <property type="entry name" value="4-HYDROXY-4-METHYL-2-OXOGLUTARATE ALDOLASE 3-RELATED"/>
    <property type="match status" value="1"/>
</dbReference>
<dbReference type="GO" id="GO:0008948">
    <property type="term" value="F:oxaloacetate decarboxylase activity"/>
    <property type="evidence" value="ECO:0007669"/>
    <property type="project" value="TreeGrafter"/>
</dbReference>
<reference evidence="3" key="1">
    <citation type="submission" date="2015-02" db="EMBL/GenBank/DDBJ databases">
        <authorList>
            <person name="Gon?alves P."/>
        </authorList>
    </citation>
    <scope>NUCLEOTIDE SEQUENCE [LARGE SCALE GENOMIC DNA]</scope>
</reference>
<feature type="binding site" evidence="1">
    <location>
        <begin position="120"/>
        <end position="123"/>
    </location>
    <ligand>
        <name>substrate</name>
    </ligand>
</feature>
<organism evidence="2 3">
    <name type="scientific">Sporidiobolus salmonicolor</name>
    <name type="common">Yeast-like fungus</name>
    <name type="synonym">Sporobolomyces salmonicolor</name>
    <dbReference type="NCBI Taxonomy" id="5005"/>
    <lineage>
        <taxon>Eukaryota</taxon>
        <taxon>Fungi</taxon>
        <taxon>Dikarya</taxon>
        <taxon>Basidiomycota</taxon>
        <taxon>Pucciniomycotina</taxon>
        <taxon>Microbotryomycetes</taxon>
        <taxon>Sporidiobolales</taxon>
        <taxon>Sporidiobolaceae</taxon>
        <taxon>Sporobolomyces</taxon>
    </lineage>
</organism>
<feature type="binding site" evidence="1">
    <location>
        <position position="142"/>
    </location>
    <ligand>
        <name>substrate</name>
    </ligand>
</feature>
<keyword evidence="3" id="KW-1185">Reference proteome</keyword>
<dbReference type="OrthoDB" id="1476984at2759"/>
<evidence type="ECO:0000313" key="3">
    <source>
        <dbReference type="Proteomes" id="UP000243876"/>
    </source>
</evidence>
<gene>
    <name evidence="2" type="primary">SPOSA6832_04561</name>
</gene>
<dbReference type="PANTHER" id="PTHR33254">
    <property type="entry name" value="4-HYDROXY-4-METHYL-2-OXOGLUTARATE ALDOLASE 3-RELATED"/>
    <property type="match status" value="1"/>
</dbReference>
<dbReference type="GO" id="GO:0046872">
    <property type="term" value="F:metal ion binding"/>
    <property type="evidence" value="ECO:0007669"/>
    <property type="project" value="UniProtKB-KW"/>
</dbReference>
<dbReference type="SUPFAM" id="SSF89562">
    <property type="entry name" value="RraA-like"/>
    <property type="match status" value="1"/>
</dbReference>
<dbReference type="CDD" id="cd16841">
    <property type="entry name" value="RraA_family"/>
    <property type="match status" value="1"/>
</dbReference>
<sequence>MTDSAPPPARATPAQIARLGSFSTCEISDALIKLGHPTGGFVPDLEKFSGEEGARVVGEAFTVEVCQLLLWRDNVTVAHSLGEQMVDTRTKEAPKLEEHFIDLVAPDSIVFISTPHPSLGGLLATSLHYKGVKGVMISGRCRDLAELRALGLPVFARGHSTLGQSPFTRPSRVQIPLSISPAPSPSSSSSSPELDFPPTTIQPFDLIIADLDGVVVVRPGEVESVCDLAQRGREVDERCRGDLEQGKGVKETFKKHRGK</sequence>
<dbReference type="GO" id="GO:0047443">
    <property type="term" value="F:4-hydroxy-4-methyl-2-oxoglutarate aldolase activity"/>
    <property type="evidence" value="ECO:0007669"/>
    <property type="project" value="TreeGrafter"/>
</dbReference>
<dbReference type="InterPro" id="IPR036704">
    <property type="entry name" value="RraA/RraA-like_sf"/>
</dbReference>
<keyword evidence="1" id="KW-0479">Metal-binding</keyword>
<dbReference type="Proteomes" id="UP000243876">
    <property type="component" value="Unassembled WGS sequence"/>
</dbReference>
<dbReference type="EMBL" id="CENE01000033">
    <property type="protein sequence ID" value="CEQ42698.1"/>
    <property type="molecule type" value="Genomic_DNA"/>
</dbReference>
<dbReference type="InterPro" id="IPR005493">
    <property type="entry name" value="RraA/RraA-like"/>
</dbReference>
<dbReference type="Pfam" id="PF03737">
    <property type="entry name" value="RraA-like"/>
    <property type="match status" value="1"/>
</dbReference>
<name>A0A0D6ESB2_SPOSA</name>
<accession>A0A0D6ESB2</accession>
<comment type="cofactor">
    <cofactor evidence="1">
        <name>Mg(2+)</name>
        <dbReference type="ChEBI" id="CHEBI:18420"/>
    </cofactor>
</comment>
<evidence type="ECO:0000256" key="1">
    <source>
        <dbReference type="PIRSR" id="PIRSR605493-1"/>
    </source>
</evidence>
<protein>
    <submittedName>
        <fullName evidence="2">SPOSA6832_04561-mRNA-1:cds</fullName>
    </submittedName>
</protein>
<proteinExistence type="predicted"/>
<dbReference type="Gene3D" id="3.50.30.40">
    <property type="entry name" value="Ribonuclease E inhibitor RraA/RraA-like"/>
    <property type="match status" value="1"/>
</dbReference>
<feature type="binding site" evidence="1">
    <location>
        <position position="143"/>
    </location>
    <ligand>
        <name>Mg(2+)</name>
        <dbReference type="ChEBI" id="CHEBI:18420"/>
    </ligand>
</feature>
<keyword evidence="1" id="KW-0460">Magnesium</keyword>
<dbReference type="AlphaFoldDB" id="A0A0D6ESB2"/>
<evidence type="ECO:0000313" key="2">
    <source>
        <dbReference type="EMBL" id="CEQ42698.1"/>
    </source>
</evidence>